<feature type="domain" description="ADP ribosyltransferase" evidence="2">
    <location>
        <begin position="416"/>
        <end position="589"/>
    </location>
</feature>
<keyword evidence="1" id="KW-0808">Transferase</keyword>
<dbReference type="PROSITE" id="PS51996">
    <property type="entry name" value="TR_MART"/>
    <property type="match status" value="1"/>
</dbReference>
<dbReference type="PIRSF" id="PIRSF000491">
    <property type="entry name" value="Alt_phage"/>
    <property type="match status" value="1"/>
</dbReference>
<dbReference type="Proteomes" id="UP000247773">
    <property type="component" value="Genome"/>
</dbReference>
<keyword evidence="1" id="KW-0520">NAD</keyword>
<evidence type="ECO:0000256" key="1">
    <source>
        <dbReference type="HAMAP-Rule" id="MF_04139"/>
    </source>
</evidence>
<evidence type="ECO:0000259" key="2">
    <source>
        <dbReference type="Pfam" id="PF03496"/>
    </source>
</evidence>
<dbReference type="InterPro" id="IPR003540">
    <property type="entry name" value="ADP-ribosyltransferase"/>
</dbReference>
<proteinExistence type="inferred from homology"/>
<evidence type="ECO:0000313" key="3">
    <source>
        <dbReference type="EMBL" id="ASD52110.1"/>
    </source>
</evidence>
<comment type="similarity">
    <text evidence="1">Belongs to the Tevenvirinae NAD(+)--arginine ADP-ribosyltransferase family.</text>
</comment>
<keyword evidence="1" id="KW-0548">Nucleotidyltransferase</keyword>
<keyword evidence="1" id="KW-0946">Virion</keyword>
<dbReference type="GO" id="GO:0016779">
    <property type="term" value="F:nucleotidyltransferase activity"/>
    <property type="evidence" value="ECO:0007669"/>
    <property type="project" value="UniProtKB-KW"/>
</dbReference>
<comment type="caution">
    <text evidence="1">Lacks conserved residue(s) required for the propagation of feature annotation.</text>
</comment>
<dbReference type="GO" id="GO:0044423">
    <property type="term" value="C:virion component"/>
    <property type="evidence" value="ECO:0007669"/>
    <property type="project" value="UniProtKB-UniRule"/>
</dbReference>
<dbReference type="Gene3D" id="3.90.176.10">
    <property type="entry name" value="Toxin ADP-ribosyltransferase, Chain A, domain 1"/>
    <property type="match status" value="1"/>
</dbReference>
<dbReference type="HAMAP" id="MF_04139">
    <property type="entry name" value="ALT_T4"/>
    <property type="match status" value="1"/>
</dbReference>
<comment type="catalytic activity">
    <reaction evidence="1">
        <text>L-arginyl-[protein] + NAD(+) = N(omega)-(ADP-D-ribosyl)-L-arginyl-[protein] + nicotinamide + H(+)</text>
        <dbReference type="Rhea" id="RHEA:19149"/>
        <dbReference type="Rhea" id="RHEA-COMP:10532"/>
        <dbReference type="Rhea" id="RHEA-COMP:15087"/>
        <dbReference type="ChEBI" id="CHEBI:15378"/>
        <dbReference type="ChEBI" id="CHEBI:17154"/>
        <dbReference type="ChEBI" id="CHEBI:29965"/>
        <dbReference type="ChEBI" id="CHEBI:57540"/>
        <dbReference type="ChEBI" id="CHEBI:142554"/>
        <dbReference type="EC" id="2.4.2.31"/>
    </reaction>
</comment>
<sequence>MDQLICEVFDSESSRNYPTVNLSVKDKVPQLWGFHLPGNDQLVARLVSYASKGDAIKKVKPGDKYAHVILMSLSKNGTPAELRGGLGSDPVGALNTIFDAVYDTILKTKMDAVLFRFPAKKMKGQEKTLQRIMSRLVMQRSGGKFTVVDELYNYTAKHAYILIKRKSVALESIKDIPDIDHEEYTKVDSKVGEVYIKKSTGEKVTKTEAIASAIASVEEKRTDRSVISRTKIDRKDLTFFLYSGEEEHREYLETEVFKKSVESAGDAIHSSKGLEDFGPVAKLNKFSRLVDYSPASYVNISFELNEDYKIISYLSGNMFSVDKEINDTARRVNTRLKELVLNEISKPHNNSLDLLMSVSSRVEMEYSDLTENNKILGNTDTKEKIKQYVVGVVANDIYSYNQRIVETIPANSDFDYNEAKAISRYCSNDYVYMNNALLGKQGMDEASYDKYILKMDSAFSKGTKLPKGTVLYRGGILGADLFKRMIERRVAYFPNFVSTSLSPIIVKKGHVDSLVSKEESDEVIVNEKSNNIIVSYIIYGADKIKTIVPGKLSIFPGEAEVILPRGSIFKIKNYYRCTTSSNNKYLIECELDTNEVIEESKPNGIFSGFINESFKSDVANVIYWKEMQVITDLAATVDLPEKFVI</sequence>
<dbReference type="InterPro" id="IPR016225">
    <property type="entry name" value="Phage_T4_Alt-like"/>
</dbReference>
<comment type="function">
    <text evidence="1">ADP-ribosyltransferase that efficiently ADP-ribosylates one of the two alpha subunits of host RNA polymerase RPOA on an arginine located in the C-terminal region. ADP-ribosylation of RPOA alpha subunit enhances the transcription of viral early genes. Also ribosylates RPOA subunits beta, beta' and sigma 70 and performs an autoribosylation reaction.</text>
</comment>
<dbReference type="SUPFAM" id="SSF56399">
    <property type="entry name" value="ADP-ribosylation"/>
    <property type="match status" value="1"/>
</dbReference>
<dbReference type="Pfam" id="PF03496">
    <property type="entry name" value="ADPrib_exo_Tox"/>
    <property type="match status" value="1"/>
</dbReference>
<dbReference type="GO" id="GO:0005576">
    <property type="term" value="C:extracellular region"/>
    <property type="evidence" value="ECO:0007669"/>
    <property type="project" value="InterPro"/>
</dbReference>
<dbReference type="GO" id="GO:0046782">
    <property type="term" value="P:regulation of viral transcription"/>
    <property type="evidence" value="ECO:0007669"/>
    <property type="project" value="UniProtKB-UniRule"/>
</dbReference>
<keyword evidence="1" id="KW-0328">Glycosyltransferase</keyword>
<gene>
    <name evidence="3" type="ORF">PspYZU05_158</name>
</gene>
<keyword evidence="4" id="KW-1185">Reference proteome</keyword>
<comment type="subcellular location">
    <subcellularLocation>
        <location evidence="1">Virion</location>
    </subcellularLocation>
    <text evidence="1">About 25-50 copies per virion. This protein is injected into the bacterial cell along with the viral DNA.</text>
</comment>
<evidence type="ECO:0000313" key="4">
    <source>
        <dbReference type="Proteomes" id="UP000247773"/>
    </source>
</evidence>
<accession>A0A2U7N2J6</accession>
<dbReference type="GO" id="GO:0106274">
    <property type="term" value="F:NAD+-protein-arginine ADP-ribosyltransferase activity"/>
    <property type="evidence" value="ECO:0007669"/>
    <property type="project" value="UniProtKB-UniRule"/>
</dbReference>
<dbReference type="EC" id="2.4.2.31" evidence="1"/>
<protein>
    <recommendedName>
        <fullName evidence="1">NAD(+)--arginine ADP-ribosyltransferase</fullName>
        <ecNumber evidence="1">2.4.2.31</ecNumber>
    </recommendedName>
</protein>
<dbReference type="EMBL" id="KY971610">
    <property type="protein sequence ID" value="ASD52110.1"/>
    <property type="molecule type" value="Genomic_DNA"/>
</dbReference>
<reference evidence="3 4" key="1">
    <citation type="submission" date="2017-04" db="EMBL/GenBank/DDBJ databases">
        <title>Isolation of lytic bacteriophages infecting Pseudomonas strains for biocontrol of fish and shrimp spoilage during chilled storage.</title>
        <authorList>
            <person name="Yang Z."/>
            <person name="Tao X."/>
            <person name="Gao L."/>
            <person name="Rao S."/>
        </authorList>
    </citation>
    <scope>NUCLEOTIDE SEQUENCE [LARGE SCALE GENOMIC DNA]</scope>
</reference>
<feature type="site" description="Cleavage" evidence="1">
    <location>
        <begin position="7"/>
        <end position="8"/>
    </location>
</feature>
<name>A0A2U7N2J6_9CAUD</name>
<feature type="active site" evidence="1">
    <location>
        <position position="560"/>
    </location>
</feature>
<feature type="chain" id="PRO_5042302701" description="NAD(+)--arginine ADP-ribosyltransferase" evidence="1">
    <location>
        <begin position="1"/>
        <end position="645"/>
    </location>
</feature>
<organism evidence="3 4">
    <name type="scientific">Pseudomonas phage PspYZU05</name>
    <dbReference type="NCBI Taxonomy" id="1983556"/>
    <lineage>
        <taxon>Viruses</taxon>
        <taxon>Duplodnaviria</taxon>
        <taxon>Heunggongvirae</taxon>
        <taxon>Uroviricota</taxon>
        <taxon>Caudoviricetes</taxon>
        <taxon>Pantevenvirales</taxon>
        <taxon>Straboviridae</taxon>
        <taxon>Jiangsuvirus</taxon>
        <taxon>Jiangsuvirus pspyzu05</taxon>
    </lineage>
</organism>